<reference evidence="1 2" key="1">
    <citation type="submission" date="2022-11" db="EMBL/GenBank/DDBJ databases">
        <title>Nonomuraea corallina sp. nov., a new species of the genus Nonomuraea isolated from sea side sediment in Thai sea.</title>
        <authorList>
            <person name="Ngamcharungchit C."/>
            <person name="Matsumoto A."/>
            <person name="Suriyachadkun C."/>
            <person name="Panbangred W."/>
            <person name="Inahashi Y."/>
            <person name="Intra B."/>
        </authorList>
    </citation>
    <scope>NUCLEOTIDE SEQUENCE [LARGE SCALE GENOMIC DNA]</scope>
    <source>
        <strain evidence="1 2">DSM 43553</strain>
    </source>
</reference>
<dbReference type="Proteomes" id="UP001212498">
    <property type="component" value="Unassembled WGS sequence"/>
</dbReference>
<evidence type="ECO:0000313" key="2">
    <source>
        <dbReference type="Proteomes" id="UP001212498"/>
    </source>
</evidence>
<dbReference type="EMBL" id="JAPNUD010000120">
    <property type="protein sequence ID" value="MDA0645045.1"/>
    <property type="molecule type" value="Genomic_DNA"/>
</dbReference>
<accession>A0ABT4T6S1</accession>
<name>A0ABT4T6S1_9ACTN</name>
<dbReference type="RefSeq" id="WP_271278813.1">
    <property type="nucleotide sequence ID" value="NZ_BAABFD010000005.1"/>
</dbReference>
<evidence type="ECO:0000313" key="1">
    <source>
        <dbReference type="EMBL" id="MDA0645045.1"/>
    </source>
</evidence>
<comment type="caution">
    <text evidence="1">The sequence shown here is derived from an EMBL/GenBank/DDBJ whole genome shotgun (WGS) entry which is preliminary data.</text>
</comment>
<sequence length="42" mass="4998">MPKRQMYTQLMAFGADGRAWWYDSTFSRGYYASYEAVKKYGD</sequence>
<organism evidence="1 2">
    <name type="scientific">Nonomuraea ferruginea</name>
    <dbReference type="NCBI Taxonomy" id="46174"/>
    <lineage>
        <taxon>Bacteria</taxon>
        <taxon>Bacillati</taxon>
        <taxon>Actinomycetota</taxon>
        <taxon>Actinomycetes</taxon>
        <taxon>Streptosporangiales</taxon>
        <taxon>Streptosporangiaceae</taxon>
        <taxon>Nonomuraea</taxon>
    </lineage>
</organism>
<keyword evidence="2" id="KW-1185">Reference proteome</keyword>
<protein>
    <submittedName>
        <fullName evidence="1">Uncharacterized protein</fullName>
    </submittedName>
</protein>
<proteinExistence type="predicted"/>
<gene>
    <name evidence="1" type="ORF">OUY24_30845</name>
</gene>